<dbReference type="CDD" id="cd00067">
    <property type="entry name" value="GAL4"/>
    <property type="match status" value="1"/>
</dbReference>
<gene>
    <name evidence="6" type="ORF">N7509_000491</name>
</gene>
<keyword evidence="7" id="KW-1185">Reference proteome</keyword>
<evidence type="ECO:0000256" key="2">
    <source>
        <dbReference type="ARBA" id="ARBA00023125"/>
    </source>
</evidence>
<reference evidence="6" key="1">
    <citation type="submission" date="2022-12" db="EMBL/GenBank/DDBJ databases">
        <authorList>
            <person name="Petersen C."/>
        </authorList>
    </citation>
    <scope>NUCLEOTIDE SEQUENCE</scope>
    <source>
        <strain evidence="6">IBT 29677</strain>
    </source>
</reference>
<keyword evidence="1" id="KW-0805">Transcription regulation</keyword>
<dbReference type="InterPro" id="IPR053178">
    <property type="entry name" value="Osmoadaptation_assoc"/>
</dbReference>
<dbReference type="RefSeq" id="XP_056493710.1">
    <property type="nucleotide sequence ID" value="XM_056625128.1"/>
</dbReference>
<evidence type="ECO:0000256" key="3">
    <source>
        <dbReference type="ARBA" id="ARBA00023163"/>
    </source>
</evidence>
<sequence>MPAVPSGRACEACRNARKKCDSGVPNCGRCIRLNVTCVGSGQRRFLFKGPKCHRNPSFQIGYRLELHRLPIDPADGLSASLLRTISPETEPRFSLLQSYGSFLKYLPQRLGKSEALDSATRALVLAHHDICSKRTVSLPTTLAYATAISKLKLALGNHEEASSVHSLASATLLVICRDLNGTDIQDWSIHSQGAADIVQARRHLQVQDDFERQLLWSLQGYVVSASCSILGCDGANGRSGWALSPFSRHAP</sequence>
<dbReference type="SMART" id="SM00066">
    <property type="entry name" value="GAL4"/>
    <property type="match status" value="1"/>
</dbReference>
<dbReference type="AlphaFoldDB" id="A0A9W9WB33"/>
<organism evidence="6 7">
    <name type="scientific">Penicillium cosmopolitanum</name>
    <dbReference type="NCBI Taxonomy" id="1131564"/>
    <lineage>
        <taxon>Eukaryota</taxon>
        <taxon>Fungi</taxon>
        <taxon>Dikarya</taxon>
        <taxon>Ascomycota</taxon>
        <taxon>Pezizomycotina</taxon>
        <taxon>Eurotiomycetes</taxon>
        <taxon>Eurotiomycetidae</taxon>
        <taxon>Eurotiales</taxon>
        <taxon>Aspergillaceae</taxon>
        <taxon>Penicillium</taxon>
    </lineage>
</organism>
<dbReference type="GO" id="GO:0003677">
    <property type="term" value="F:DNA binding"/>
    <property type="evidence" value="ECO:0007669"/>
    <property type="project" value="UniProtKB-KW"/>
</dbReference>
<evidence type="ECO:0000256" key="1">
    <source>
        <dbReference type="ARBA" id="ARBA00023015"/>
    </source>
</evidence>
<evidence type="ECO:0000313" key="6">
    <source>
        <dbReference type="EMBL" id="KAJ5413864.1"/>
    </source>
</evidence>
<dbReference type="PROSITE" id="PS00463">
    <property type="entry name" value="ZN2_CY6_FUNGAL_1"/>
    <property type="match status" value="1"/>
</dbReference>
<evidence type="ECO:0000256" key="4">
    <source>
        <dbReference type="ARBA" id="ARBA00023242"/>
    </source>
</evidence>
<dbReference type="GO" id="GO:0008270">
    <property type="term" value="F:zinc ion binding"/>
    <property type="evidence" value="ECO:0007669"/>
    <property type="project" value="InterPro"/>
</dbReference>
<dbReference type="InterPro" id="IPR036864">
    <property type="entry name" value="Zn2-C6_fun-type_DNA-bd_sf"/>
</dbReference>
<dbReference type="PROSITE" id="PS50048">
    <property type="entry name" value="ZN2_CY6_FUNGAL_2"/>
    <property type="match status" value="1"/>
</dbReference>
<keyword evidence="3" id="KW-0804">Transcription</keyword>
<dbReference type="GeneID" id="81364108"/>
<evidence type="ECO:0000313" key="7">
    <source>
        <dbReference type="Proteomes" id="UP001147747"/>
    </source>
</evidence>
<dbReference type="SUPFAM" id="SSF57701">
    <property type="entry name" value="Zn2/Cys6 DNA-binding domain"/>
    <property type="match status" value="1"/>
</dbReference>
<dbReference type="GO" id="GO:0000981">
    <property type="term" value="F:DNA-binding transcription factor activity, RNA polymerase II-specific"/>
    <property type="evidence" value="ECO:0007669"/>
    <property type="project" value="InterPro"/>
</dbReference>
<dbReference type="Proteomes" id="UP001147747">
    <property type="component" value="Unassembled WGS sequence"/>
</dbReference>
<dbReference type="OrthoDB" id="4314040at2759"/>
<dbReference type="PANTHER" id="PTHR38111:SF11">
    <property type="entry name" value="TRANSCRIPTION FACTOR DOMAIN-CONTAINING PROTEIN-RELATED"/>
    <property type="match status" value="1"/>
</dbReference>
<dbReference type="Pfam" id="PF00172">
    <property type="entry name" value="Zn_clus"/>
    <property type="match status" value="1"/>
</dbReference>
<dbReference type="InterPro" id="IPR001138">
    <property type="entry name" value="Zn2Cys6_DnaBD"/>
</dbReference>
<name>A0A9W9WB33_9EURO</name>
<comment type="caution">
    <text evidence="6">The sequence shown here is derived from an EMBL/GenBank/DDBJ whole genome shotgun (WGS) entry which is preliminary data.</text>
</comment>
<dbReference type="Gene3D" id="4.10.240.10">
    <property type="entry name" value="Zn(2)-C6 fungal-type DNA-binding domain"/>
    <property type="match status" value="1"/>
</dbReference>
<dbReference type="PANTHER" id="PTHR38111">
    <property type="entry name" value="ZN(2)-C6 FUNGAL-TYPE DOMAIN-CONTAINING PROTEIN-RELATED"/>
    <property type="match status" value="1"/>
</dbReference>
<reference evidence="6" key="2">
    <citation type="journal article" date="2023" name="IMA Fungus">
        <title>Comparative genomic study of the Penicillium genus elucidates a diverse pangenome and 15 lateral gene transfer events.</title>
        <authorList>
            <person name="Petersen C."/>
            <person name="Sorensen T."/>
            <person name="Nielsen M.R."/>
            <person name="Sondergaard T.E."/>
            <person name="Sorensen J.L."/>
            <person name="Fitzpatrick D.A."/>
            <person name="Frisvad J.C."/>
            <person name="Nielsen K.L."/>
        </authorList>
    </citation>
    <scope>NUCLEOTIDE SEQUENCE</scope>
    <source>
        <strain evidence="6">IBT 29677</strain>
    </source>
</reference>
<keyword evidence="2" id="KW-0238">DNA-binding</keyword>
<accession>A0A9W9WB33</accession>
<dbReference type="EMBL" id="JAPZBU010000003">
    <property type="protein sequence ID" value="KAJ5413864.1"/>
    <property type="molecule type" value="Genomic_DNA"/>
</dbReference>
<evidence type="ECO:0000259" key="5">
    <source>
        <dbReference type="PROSITE" id="PS50048"/>
    </source>
</evidence>
<protein>
    <submittedName>
        <fullName evidence="6">Fungal transcriptional regulatory protein</fullName>
    </submittedName>
</protein>
<feature type="domain" description="Zn(2)-C6 fungal-type" evidence="5">
    <location>
        <begin position="9"/>
        <end position="38"/>
    </location>
</feature>
<keyword evidence="4" id="KW-0539">Nucleus</keyword>
<proteinExistence type="predicted"/>